<keyword evidence="3" id="KW-1185">Reference proteome</keyword>
<dbReference type="AlphaFoldDB" id="A0A671SSR6"/>
<feature type="domain" description="RGS" evidence="1">
    <location>
        <begin position="56"/>
        <end position="158"/>
    </location>
</feature>
<evidence type="ECO:0000259" key="1">
    <source>
        <dbReference type="PROSITE" id="PS50132"/>
    </source>
</evidence>
<reference evidence="2" key="2">
    <citation type="submission" date="2025-09" db="UniProtKB">
        <authorList>
            <consortium name="Ensembl"/>
        </authorList>
    </citation>
    <scope>IDENTIFICATION</scope>
</reference>
<sequence length="176" mass="21120">MPKMLFSKVRIYEFKDLIRNKKQPKTLDVLLSRKKQKNNIRCKNFILLRTDYLDAFRSFLQSEFSAENIAFWLACREYKRMTSSGKLSNKAADIYKEFLHPMAQNDVNIDHHTREKIKRSLMKPDLTCFDEAEMHIYSLMEEDSCPRFLKSEAYQNLRNRRTESMWCAEAQLHCFE</sequence>
<dbReference type="Gene3D" id="1.10.167.10">
    <property type="entry name" value="Regulator of G-protein Signalling 4, domain 2"/>
    <property type="match status" value="1"/>
</dbReference>
<dbReference type="SUPFAM" id="SSF48097">
    <property type="entry name" value="Regulator of G-protein signaling, RGS"/>
    <property type="match status" value="1"/>
</dbReference>
<dbReference type="PANTHER" id="PTHR10845">
    <property type="entry name" value="REGULATOR OF G PROTEIN SIGNALING"/>
    <property type="match status" value="1"/>
</dbReference>
<dbReference type="Pfam" id="PF00615">
    <property type="entry name" value="RGS"/>
    <property type="match status" value="1"/>
</dbReference>
<dbReference type="Ensembl" id="ENSSANT00000104922.1">
    <property type="protein sequence ID" value="ENSSANP00000098817.1"/>
    <property type="gene ID" value="ENSSANG00000048619.1"/>
</dbReference>
<accession>A0A671SSR6</accession>
<organism evidence="2 3">
    <name type="scientific">Sinocyclocheilus anshuiensis</name>
    <dbReference type="NCBI Taxonomy" id="1608454"/>
    <lineage>
        <taxon>Eukaryota</taxon>
        <taxon>Metazoa</taxon>
        <taxon>Chordata</taxon>
        <taxon>Craniata</taxon>
        <taxon>Vertebrata</taxon>
        <taxon>Euteleostomi</taxon>
        <taxon>Actinopterygii</taxon>
        <taxon>Neopterygii</taxon>
        <taxon>Teleostei</taxon>
        <taxon>Ostariophysi</taxon>
        <taxon>Cypriniformes</taxon>
        <taxon>Cyprinidae</taxon>
        <taxon>Cyprininae</taxon>
        <taxon>Sinocyclocheilus</taxon>
    </lineage>
</organism>
<dbReference type="Proteomes" id="UP000472260">
    <property type="component" value="Unassembled WGS sequence"/>
</dbReference>
<name>A0A671SSR6_9TELE</name>
<dbReference type="InterPro" id="IPR016137">
    <property type="entry name" value="RGS"/>
</dbReference>
<dbReference type="PROSITE" id="PS50132">
    <property type="entry name" value="RGS"/>
    <property type="match status" value="1"/>
</dbReference>
<dbReference type="PANTHER" id="PTHR10845:SF160">
    <property type="entry name" value="REGULATOR OF G-PROTEIN SIGNALING 21"/>
    <property type="match status" value="1"/>
</dbReference>
<proteinExistence type="predicted"/>
<dbReference type="InterPro" id="IPR036305">
    <property type="entry name" value="RGS_sf"/>
</dbReference>
<protein>
    <submittedName>
        <fullName evidence="2">Regulator of G protein signaling 1</fullName>
    </submittedName>
</protein>
<evidence type="ECO:0000313" key="3">
    <source>
        <dbReference type="Proteomes" id="UP000472260"/>
    </source>
</evidence>
<dbReference type="FunFam" id="1.10.167.10:FF:000001">
    <property type="entry name" value="Putative regulator of g-protein signaling 12"/>
    <property type="match status" value="1"/>
</dbReference>
<dbReference type="SMART" id="SM00315">
    <property type="entry name" value="RGS"/>
    <property type="match status" value="1"/>
</dbReference>
<evidence type="ECO:0000313" key="2">
    <source>
        <dbReference type="Ensembl" id="ENSSANP00000098817.1"/>
    </source>
</evidence>
<dbReference type="PRINTS" id="PR01301">
    <property type="entry name" value="RGSPROTEIN"/>
</dbReference>
<reference evidence="2" key="1">
    <citation type="submission" date="2025-08" db="UniProtKB">
        <authorList>
            <consortium name="Ensembl"/>
        </authorList>
    </citation>
    <scope>IDENTIFICATION</scope>
</reference>
<dbReference type="InterPro" id="IPR044926">
    <property type="entry name" value="RGS_subdomain_2"/>
</dbReference>